<name>A0ABW3CI02_9ACTN</name>
<feature type="region of interest" description="Disordered" evidence="1">
    <location>
        <begin position="45"/>
        <end position="71"/>
    </location>
</feature>
<evidence type="ECO:0000256" key="1">
    <source>
        <dbReference type="SAM" id="MobiDB-lite"/>
    </source>
</evidence>
<accession>A0ABW3CI02</accession>
<dbReference type="Proteomes" id="UP001597083">
    <property type="component" value="Unassembled WGS sequence"/>
</dbReference>
<keyword evidence="3" id="KW-1185">Reference proteome</keyword>
<reference evidence="3" key="1">
    <citation type="journal article" date="2019" name="Int. J. Syst. Evol. Microbiol.">
        <title>The Global Catalogue of Microorganisms (GCM) 10K type strain sequencing project: providing services to taxonomists for standard genome sequencing and annotation.</title>
        <authorList>
            <consortium name="The Broad Institute Genomics Platform"/>
            <consortium name="The Broad Institute Genome Sequencing Center for Infectious Disease"/>
            <person name="Wu L."/>
            <person name="Ma J."/>
        </authorList>
    </citation>
    <scope>NUCLEOTIDE SEQUENCE [LARGE SCALE GENOMIC DNA]</scope>
    <source>
        <strain evidence="3">JCM 31696</strain>
    </source>
</reference>
<proteinExistence type="predicted"/>
<sequence>AARKAARLRADISVNAMVRSQAGAGRRAERWRDVLQLLRRGSHARSNRVVNQGSFTRPHPGSRRPPGIIAVSGEDGERTTVWMSFPGAVTGG</sequence>
<evidence type="ECO:0000313" key="2">
    <source>
        <dbReference type="EMBL" id="MFD0854003.1"/>
    </source>
</evidence>
<protein>
    <submittedName>
        <fullName evidence="2">Uncharacterized protein</fullName>
    </submittedName>
</protein>
<feature type="non-terminal residue" evidence="2">
    <location>
        <position position="1"/>
    </location>
</feature>
<evidence type="ECO:0000313" key="3">
    <source>
        <dbReference type="Proteomes" id="UP001597083"/>
    </source>
</evidence>
<comment type="caution">
    <text evidence="2">The sequence shown here is derived from an EMBL/GenBank/DDBJ whole genome shotgun (WGS) entry which is preliminary data.</text>
</comment>
<gene>
    <name evidence="2" type="ORF">ACFQ07_17330</name>
</gene>
<dbReference type="EMBL" id="JBHTIR010002617">
    <property type="protein sequence ID" value="MFD0854003.1"/>
    <property type="molecule type" value="Genomic_DNA"/>
</dbReference>
<organism evidence="2 3">
    <name type="scientific">Actinomadura adrarensis</name>
    <dbReference type="NCBI Taxonomy" id="1819600"/>
    <lineage>
        <taxon>Bacteria</taxon>
        <taxon>Bacillati</taxon>
        <taxon>Actinomycetota</taxon>
        <taxon>Actinomycetes</taxon>
        <taxon>Streptosporangiales</taxon>
        <taxon>Thermomonosporaceae</taxon>
        <taxon>Actinomadura</taxon>
    </lineage>
</organism>